<name>A0A2R6A6X6_9ARCH</name>
<comment type="caution">
    <text evidence="1">The sequence shown here is derived from an EMBL/GenBank/DDBJ whole genome shotgun (WGS) entry which is preliminary data.</text>
</comment>
<gene>
    <name evidence="1" type="ORF">B9Q02_12135</name>
</gene>
<protein>
    <submittedName>
        <fullName evidence="1">Uncharacterized protein</fullName>
    </submittedName>
</protein>
<dbReference type="Proteomes" id="UP000240569">
    <property type="component" value="Unassembled WGS sequence"/>
</dbReference>
<dbReference type="AlphaFoldDB" id="A0A2R6A6X6"/>
<sequence>MPKPQKDEEKSQSDSSVIGFWTELYNEVVEQAKEQIRERGGVPYYRPKEGENVLTLNTERKPEKDKNSRTLKYNIFVTSETDNQEYMLSVTPTLLQKILKTYLDTKNPKFVLIRVGQGQQTRYSVKSYA</sequence>
<evidence type="ECO:0000313" key="2">
    <source>
        <dbReference type="Proteomes" id="UP000240569"/>
    </source>
</evidence>
<reference evidence="1 2" key="1">
    <citation type="submission" date="2017-04" db="EMBL/GenBank/DDBJ databases">
        <title>Novel microbial lineages endemic to geothermal iron-oxide mats fill important gaps in the evolutionary history of Archaea.</title>
        <authorList>
            <person name="Jay Z.J."/>
            <person name="Beam J.P."/>
            <person name="Dlakic M."/>
            <person name="Rusch D.B."/>
            <person name="Kozubal M.A."/>
            <person name="Inskeep W.P."/>
        </authorList>
    </citation>
    <scope>NUCLEOTIDE SEQUENCE [LARGE SCALE GENOMIC DNA]</scope>
    <source>
        <strain evidence="1">BE_D</strain>
    </source>
</reference>
<accession>A0A2R6A6X6</accession>
<dbReference type="EMBL" id="NEXD01000181">
    <property type="protein sequence ID" value="PSN82088.1"/>
    <property type="molecule type" value="Genomic_DNA"/>
</dbReference>
<organism evidence="1 2">
    <name type="scientific">Candidatus Marsarchaeota G1 archaeon BE_D</name>
    <dbReference type="NCBI Taxonomy" id="1978156"/>
    <lineage>
        <taxon>Archaea</taxon>
        <taxon>Candidatus Marsarchaeota</taxon>
        <taxon>Candidatus Marsarchaeota group 1</taxon>
    </lineage>
</organism>
<evidence type="ECO:0000313" key="1">
    <source>
        <dbReference type="EMBL" id="PSN82088.1"/>
    </source>
</evidence>
<proteinExistence type="predicted"/>